<evidence type="ECO:0000313" key="1">
    <source>
        <dbReference type="EMBL" id="KAA6323988.1"/>
    </source>
</evidence>
<reference evidence="1" key="1">
    <citation type="submission" date="2019-03" db="EMBL/GenBank/DDBJ databases">
        <title>Single cell metagenomics reveals metabolic interactions within the superorganism composed of flagellate Streblomastix strix and complex community of Bacteroidetes bacteria on its surface.</title>
        <authorList>
            <person name="Treitli S.C."/>
            <person name="Kolisko M."/>
            <person name="Husnik F."/>
            <person name="Keeling P."/>
            <person name="Hampl V."/>
        </authorList>
    </citation>
    <scope>NUCLEOTIDE SEQUENCE</scope>
    <source>
        <strain evidence="1">STM</strain>
    </source>
</reference>
<dbReference type="Pfam" id="PF02452">
    <property type="entry name" value="PemK_toxin"/>
    <property type="match status" value="1"/>
</dbReference>
<dbReference type="EC" id="3.1.-.-" evidence="1"/>
<dbReference type="GO" id="GO:0003677">
    <property type="term" value="F:DNA binding"/>
    <property type="evidence" value="ECO:0007669"/>
    <property type="project" value="InterPro"/>
</dbReference>
<protein>
    <submittedName>
        <fullName evidence="1">Endoribonuclease MazF</fullName>
        <ecNumber evidence="1">3.1.-.-</ecNumber>
    </submittedName>
</protein>
<dbReference type="SUPFAM" id="SSF50118">
    <property type="entry name" value="Cell growth inhibitor/plasmid maintenance toxic component"/>
    <property type="match status" value="1"/>
</dbReference>
<name>A0A5J4QS53_9ZZZZ</name>
<dbReference type="InterPro" id="IPR011067">
    <property type="entry name" value="Plasmid_toxin/cell-grow_inhib"/>
</dbReference>
<dbReference type="PANTHER" id="PTHR33988">
    <property type="entry name" value="ENDORIBONUCLEASE MAZF-RELATED"/>
    <property type="match status" value="1"/>
</dbReference>
<keyword evidence="1" id="KW-0378">Hydrolase</keyword>
<dbReference type="GO" id="GO:0016787">
    <property type="term" value="F:hydrolase activity"/>
    <property type="evidence" value="ECO:0007669"/>
    <property type="project" value="UniProtKB-KW"/>
</dbReference>
<dbReference type="InterPro" id="IPR003477">
    <property type="entry name" value="PemK-like"/>
</dbReference>
<accession>A0A5J4QS53</accession>
<dbReference type="GO" id="GO:0006402">
    <property type="term" value="P:mRNA catabolic process"/>
    <property type="evidence" value="ECO:0007669"/>
    <property type="project" value="TreeGrafter"/>
</dbReference>
<dbReference type="AlphaFoldDB" id="A0A5J4QS53"/>
<comment type="caution">
    <text evidence="1">The sequence shown here is derived from an EMBL/GenBank/DDBJ whole genome shotgun (WGS) entry which is preliminary data.</text>
</comment>
<dbReference type="PIRSF" id="PIRSF033490">
    <property type="entry name" value="MazF"/>
    <property type="match status" value="1"/>
</dbReference>
<dbReference type="GO" id="GO:0016075">
    <property type="term" value="P:rRNA catabolic process"/>
    <property type="evidence" value="ECO:0007669"/>
    <property type="project" value="TreeGrafter"/>
</dbReference>
<organism evidence="1">
    <name type="scientific">termite gut metagenome</name>
    <dbReference type="NCBI Taxonomy" id="433724"/>
    <lineage>
        <taxon>unclassified sequences</taxon>
        <taxon>metagenomes</taxon>
        <taxon>organismal metagenomes</taxon>
    </lineage>
</organism>
<gene>
    <name evidence="1" type="ORF">EZS27_026626</name>
</gene>
<dbReference type="PANTHER" id="PTHR33988:SF2">
    <property type="entry name" value="ENDORIBONUCLEASE MAZF"/>
    <property type="match status" value="1"/>
</dbReference>
<dbReference type="GO" id="GO:0004521">
    <property type="term" value="F:RNA endonuclease activity"/>
    <property type="evidence" value="ECO:0007669"/>
    <property type="project" value="TreeGrafter"/>
</dbReference>
<proteinExistence type="predicted"/>
<dbReference type="EMBL" id="SNRY01002674">
    <property type="protein sequence ID" value="KAA6323988.1"/>
    <property type="molecule type" value="Genomic_DNA"/>
</dbReference>
<sequence length="109" mass="12276">MGRIINQYDVFWVKLDPTQGSEIAKTRPCVVVSPNEVHNNLHNVIVVPITSSIVSDPCRIDCYIAGKKGKMVAYQIRSIDKSRLGNFIGTLSKNEIEELRDSLKKMLCQ</sequence>
<dbReference type="Gene3D" id="2.30.30.110">
    <property type="match status" value="1"/>
</dbReference>